<sequence length="69" mass="8194">MKYSQFQKITLIFINSLFIAYQFNLQITQGMLKNNSRPCGELIYDIYSEKNLQRNQIIRAGQISEFLKK</sequence>
<reference evidence="1" key="1">
    <citation type="submission" date="2021-01" db="EMBL/GenBank/DDBJ databases">
        <authorList>
            <consortium name="Genoscope - CEA"/>
            <person name="William W."/>
        </authorList>
    </citation>
    <scope>NUCLEOTIDE SEQUENCE</scope>
</reference>
<dbReference type="AlphaFoldDB" id="A0A8S1L1N9"/>
<protein>
    <submittedName>
        <fullName evidence="1">Uncharacterized protein</fullName>
    </submittedName>
</protein>
<proteinExistence type="predicted"/>
<accession>A0A8S1L1N9</accession>
<organism evidence="1 2">
    <name type="scientific">Paramecium sonneborni</name>
    <dbReference type="NCBI Taxonomy" id="65129"/>
    <lineage>
        <taxon>Eukaryota</taxon>
        <taxon>Sar</taxon>
        <taxon>Alveolata</taxon>
        <taxon>Ciliophora</taxon>
        <taxon>Intramacronucleata</taxon>
        <taxon>Oligohymenophorea</taxon>
        <taxon>Peniculida</taxon>
        <taxon>Parameciidae</taxon>
        <taxon>Paramecium</taxon>
    </lineage>
</organism>
<gene>
    <name evidence="1" type="ORF">PSON_ATCC_30995.1.T0160012</name>
</gene>
<name>A0A8S1L1N9_9CILI</name>
<keyword evidence="2" id="KW-1185">Reference proteome</keyword>
<comment type="caution">
    <text evidence="1">The sequence shown here is derived from an EMBL/GenBank/DDBJ whole genome shotgun (WGS) entry which is preliminary data.</text>
</comment>
<evidence type="ECO:0000313" key="1">
    <source>
        <dbReference type="EMBL" id="CAD8061850.1"/>
    </source>
</evidence>
<evidence type="ECO:0000313" key="2">
    <source>
        <dbReference type="Proteomes" id="UP000692954"/>
    </source>
</evidence>
<dbReference type="Proteomes" id="UP000692954">
    <property type="component" value="Unassembled WGS sequence"/>
</dbReference>
<dbReference type="EMBL" id="CAJJDN010000016">
    <property type="protein sequence ID" value="CAD8061850.1"/>
    <property type="molecule type" value="Genomic_DNA"/>
</dbReference>